<evidence type="ECO:0000259" key="12">
    <source>
        <dbReference type="PROSITE" id="PS50227"/>
    </source>
</evidence>
<dbReference type="GO" id="GO:0008528">
    <property type="term" value="F:G protein-coupled peptide receptor activity"/>
    <property type="evidence" value="ECO:0007669"/>
    <property type="project" value="TreeGrafter"/>
</dbReference>
<dbReference type="EMBL" id="NEVH01023284">
    <property type="protein sequence ID" value="PNF18006.1"/>
    <property type="molecule type" value="Genomic_DNA"/>
</dbReference>
<feature type="transmembrane region" description="Helical" evidence="11">
    <location>
        <begin position="264"/>
        <end position="286"/>
    </location>
</feature>
<keyword evidence="8" id="KW-0675">Receptor</keyword>
<dbReference type="GO" id="GO:0007188">
    <property type="term" value="P:adenylate cyclase-modulating G protein-coupled receptor signaling pathway"/>
    <property type="evidence" value="ECO:0007669"/>
    <property type="project" value="TreeGrafter"/>
</dbReference>
<dbReference type="InterPro" id="IPR050332">
    <property type="entry name" value="GPCR_2"/>
</dbReference>
<evidence type="ECO:0008006" key="16">
    <source>
        <dbReference type="Google" id="ProtNLM"/>
    </source>
</evidence>
<dbReference type="STRING" id="105785.A0A2J7PNW2"/>
<dbReference type="Pfam" id="PF00002">
    <property type="entry name" value="7tm_2"/>
    <property type="match status" value="1"/>
</dbReference>
<dbReference type="Gene3D" id="4.10.1240.10">
    <property type="entry name" value="GPCR, family 2, extracellular hormone receptor domain"/>
    <property type="match status" value="2"/>
</dbReference>
<evidence type="ECO:0000256" key="2">
    <source>
        <dbReference type="ARBA" id="ARBA00005314"/>
    </source>
</evidence>
<dbReference type="InterPro" id="IPR017983">
    <property type="entry name" value="GPCR_2_secretin-like_CS"/>
</dbReference>
<evidence type="ECO:0000256" key="8">
    <source>
        <dbReference type="ARBA" id="ARBA00023170"/>
    </source>
</evidence>
<organism evidence="14 15">
    <name type="scientific">Cryptotermes secundus</name>
    <dbReference type="NCBI Taxonomy" id="105785"/>
    <lineage>
        <taxon>Eukaryota</taxon>
        <taxon>Metazoa</taxon>
        <taxon>Ecdysozoa</taxon>
        <taxon>Arthropoda</taxon>
        <taxon>Hexapoda</taxon>
        <taxon>Insecta</taxon>
        <taxon>Pterygota</taxon>
        <taxon>Neoptera</taxon>
        <taxon>Polyneoptera</taxon>
        <taxon>Dictyoptera</taxon>
        <taxon>Blattodea</taxon>
        <taxon>Blattoidea</taxon>
        <taxon>Termitoidae</taxon>
        <taxon>Kalotermitidae</taxon>
        <taxon>Cryptotermitinae</taxon>
        <taxon>Cryptotermes</taxon>
    </lineage>
</organism>
<evidence type="ECO:0000313" key="15">
    <source>
        <dbReference type="Proteomes" id="UP000235965"/>
    </source>
</evidence>
<feature type="domain" description="G-protein coupled receptors family 2 profile 2" evidence="13">
    <location>
        <begin position="261"/>
        <end position="511"/>
    </location>
</feature>
<keyword evidence="10" id="KW-0807">Transducer</keyword>
<evidence type="ECO:0000256" key="1">
    <source>
        <dbReference type="ARBA" id="ARBA00004651"/>
    </source>
</evidence>
<dbReference type="GO" id="GO:0007166">
    <property type="term" value="P:cell surface receptor signaling pathway"/>
    <property type="evidence" value="ECO:0007669"/>
    <property type="project" value="InterPro"/>
</dbReference>
<feature type="domain" description="G-protein coupled receptors family 2 profile 1" evidence="12">
    <location>
        <begin position="55"/>
        <end position="132"/>
    </location>
</feature>
<keyword evidence="6" id="KW-0297">G-protein coupled receptor</keyword>
<dbReference type="InterPro" id="IPR000832">
    <property type="entry name" value="GPCR_2_secretin-like"/>
</dbReference>
<dbReference type="Pfam" id="PF02793">
    <property type="entry name" value="HRM"/>
    <property type="match status" value="2"/>
</dbReference>
<evidence type="ECO:0000256" key="9">
    <source>
        <dbReference type="ARBA" id="ARBA00023180"/>
    </source>
</evidence>
<dbReference type="Gene3D" id="1.20.1070.10">
    <property type="entry name" value="Rhodopsin 7-helix transmembrane proteins"/>
    <property type="match status" value="1"/>
</dbReference>
<evidence type="ECO:0000256" key="3">
    <source>
        <dbReference type="ARBA" id="ARBA00022475"/>
    </source>
</evidence>
<evidence type="ECO:0000313" key="14">
    <source>
        <dbReference type="EMBL" id="PNF18006.1"/>
    </source>
</evidence>
<evidence type="ECO:0000256" key="5">
    <source>
        <dbReference type="ARBA" id="ARBA00022989"/>
    </source>
</evidence>
<reference evidence="14 15" key="1">
    <citation type="submission" date="2017-12" db="EMBL/GenBank/DDBJ databases">
        <title>Hemimetabolous genomes reveal molecular basis of termite eusociality.</title>
        <authorList>
            <person name="Harrison M.C."/>
            <person name="Jongepier E."/>
            <person name="Robertson H.M."/>
            <person name="Arning N."/>
            <person name="Bitard-Feildel T."/>
            <person name="Chao H."/>
            <person name="Childers C.P."/>
            <person name="Dinh H."/>
            <person name="Doddapaneni H."/>
            <person name="Dugan S."/>
            <person name="Gowin J."/>
            <person name="Greiner C."/>
            <person name="Han Y."/>
            <person name="Hu H."/>
            <person name="Hughes D.S.T."/>
            <person name="Huylmans A.-K."/>
            <person name="Kemena C."/>
            <person name="Kremer L.P.M."/>
            <person name="Lee S.L."/>
            <person name="Lopez-Ezquerra A."/>
            <person name="Mallet L."/>
            <person name="Monroy-Kuhn J.M."/>
            <person name="Moser A."/>
            <person name="Murali S.C."/>
            <person name="Muzny D.M."/>
            <person name="Otani S."/>
            <person name="Piulachs M.-D."/>
            <person name="Poelchau M."/>
            <person name="Qu J."/>
            <person name="Schaub F."/>
            <person name="Wada-Katsumata A."/>
            <person name="Worley K.C."/>
            <person name="Xie Q."/>
            <person name="Ylla G."/>
            <person name="Poulsen M."/>
            <person name="Gibbs R.A."/>
            <person name="Schal C."/>
            <person name="Richards S."/>
            <person name="Belles X."/>
            <person name="Korb J."/>
            <person name="Bornberg-Bauer E."/>
        </authorList>
    </citation>
    <scope>NUCLEOTIDE SEQUENCE [LARGE SCALE GENOMIC DNA]</scope>
    <source>
        <tissue evidence="14">Whole body</tissue>
    </source>
</reference>
<keyword evidence="7 11" id="KW-0472">Membrane</keyword>
<dbReference type="PROSITE" id="PS00649">
    <property type="entry name" value="G_PROTEIN_RECEP_F2_1"/>
    <property type="match status" value="2"/>
</dbReference>
<feature type="transmembrane region" description="Helical" evidence="11">
    <location>
        <begin position="459"/>
        <end position="476"/>
    </location>
</feature>
<keyword evidence="5 11" id="KW-1133">Transmembrane helix</keyword>
<keyword evidence="4 11" id="KW-0812">Transmembrane</keyword>
<dbReference type="FunCoup" id="A0A2J7PNW2">
    <property type="interactions" value="16"/>
</dbReference>
<keyword evidence="3" id="KW-1003">Cell membrane</keyword>
<dbReference type="SMART" id="SM00008">
    <property type="entry name" value="HormR"/>
    <property type="match status" value="2"/>
</dbReference>
<dbReference type="CDD" id="cd15260">
    <property type="entry name" value="7tmB1_NPR_B4_insect-like"/>
    <property type="match status" value="1"/>
</dbReference>
<evidence type="ECO:0000256" key="10">
    <source>
        <dbReference type="ARBA" id="ARBA00023224"/>
    </source>
</evidence>
<comment type="similarity">
    <text evidence="2">Belongs to the G-protein coupled receptor 2 family.</text>
</comment>
<dbReference type="PRINTS" id="PR00249">
    <property type="entry name" value="GPCRSECRETIN"/>
</dbReference>
<proteinExistence type="inferred from homology"/>
<keyword evidence="15" id="KW-1185">Reference proteome</keyword>
<dbReference type="InterPro" id="IPR001879">
    <property type="entry name" value="GPCR_2_extracellular_dom"/>
</dbReference>
<dbReference type="GO" id="GO:0005886">
    <property type="term" value="C:plasma membrane"/>
    <property type="evidence" value="ECO:0007669"/>
    <property type="project" value="UniProtKB-SubCell"/>
</dbReference>
<dbReference type="PANTHER" id="PTHR45620">
    <property type="entry name" value="PDF RECEPTOR-LIKE PROTEIN-RELATED"/>
    <property type="match status" value="1"/>
</dbReference>
<protein>
    <recommendedName>
        <fullName evidence="16">Calcitonin gene-related peptide type 1 receptor</fullName>
    </recommendedName>
</protein>
<dbReference type="OrthoDB" id="16753at2759"/>
<dbReference type="InterPro" id="IPR017981">
    <property type="entry name" value="GPCR_2-like_7TM"/>
</dbReference>
<accession>A0A2J7PNW2</accession>
<dbReference type="PROSITE" id="PS50261">
    <property type="entry name" value="G_PROTEIN_RECEP_F2_4"/>
    <property type="match status" value="1"/>
</dbReference>
<sequence length="526" mass="59810">MRIGYWWESQKEGDHREDQGVGHKSGDIDDLEIVLQMADTLRQEQIAYQLKTSHSCSRLAQKPTHKQEPPWCGAEFDGVVCWAPTEGGATATEPCPAFLETANLSWVNRTCGPDATWESGDDVNYTSCGLDAEWVKALRQQYDQIQEHQVSSTSPSASPDAQFLMRLLDECYSRRRYNVTLPEGLYCPLTFDGLSCWNYTLAGETAVLPCPYFVTGFDPRRSAFRHCMEDGNWFQHPESGFSWSNYTTCVDMEDLEFRQLVNTLYMAGYLISVVALCLSLTIFFSFRSLKCTRISVHVQLFLSFASNNIMWLVWYKYVIADPIIVKENALWCQALHVLLQYLMVANYTWMFCEGLHLHLALVVVFVKDHLVMRWFHAIGWGLPLILTLIYAGVRGSSPDDAQRCWMEDSHTQWILTAPVLISMLASTVFLVNVVRILLTKLHSASANPAPVGMRKAVRATLILVPLFGIHHILIPFRPEPGQPGEQIYQVFSAVVVSLQVRMHVLVKMASELYHLLFVYASKYCSM</sequence>
<dbReference type="Proteomes" id="UP000235965">
    <property type="component" value="Unassembled WGS sequence"/>
</dbReference>
<dbReference type="PROSITE" id="PS50227">
    <property type="entry name" value="G_PROTEIN_RECEP_F2_3"/>
    <property type="match status" value="2"/>
</dbReference>
<evidence type="ECO:0000259" key="13">
    <source>
        <dbReference type="PROSITE" id="PS50261"/>
    </source>
</evidence>
<feature type="transmembrane region" description="Helical" evidence="11">
    <location>
        <begin position="298"/>
        <end position="317"/>
    </location>
</feature>
<dbReference type="InterPro" id="IPR036445">
    <property type="entry name" value="GPCR_2_extracell_dom_sf"/>
</dbReference>
<comment type="caution">
    <text evidence="14">The sequence shown here is derived from an EMBL/GenBank/DDBJ whole genome shotgun (WGS) entry which is preliminary data.</text>
</comment>
<name>A0A2J7PNW2_9NEOP</name>
<evidence type="ECO:0000256" key="11">
    <source>
        <dbReference type="SAM" id="Phobius"/>
    </source>
</evidence>
<dbReference type="PANTHER" id="PTHR45620:SF43">
    <property type="entry name" value="HECTOR, ISOFORM A"/>
    <property type="match status" value="1"/>
</dbReference>
<evidence type="ECO:0000256" key="7">
    <source>
        <dbReference type="ARBA" id="ARBA00023136"/>
    </source>
</evidence>
<feature type="transmembrane region" description="Helical" evidence="11">
    <location>
        <begin position="347"/>
        <end position="366"/>
    </location>
</feature>
<evidence type="ECO:0000256" key="6">
    <source>
        <dbReference type="ARBA" id="ARBA00023040"/>
    </source>
</evidence>
<dbReference type="AlphaFoldDB" id="A0A2J7PNW2"/>
<gene>
    <name evidence="14" type="ORF">B7P43_G12639</name>
</gene>
<feature type="transmembrane region" description="Helical" evidence="11">
    <location>
        <begin position="413"/>
        <end position="438"/>
    </location>
</feature>
<dbReference type="SUPFAM" id="SSF111418">
    <property type="entry name" value="Hormone receptor domain"/>
    <property type="match status" value="2"/>
</dbReference>
<evidence type="ECO:0000256" key="4">
    <source>
        <dbReference type="ARBA" id="ARBA00022692"/>
    </source>
</evidence>
<keyword evidence="9" id="KW-0325">Glycoprotein</keyword>
<dbReference type="InParanoid" id="A0A2J7PNW2"/>
<feature type="domain" description="G-protein coupled receptors family 2 profile 1" evidence="12">
    <location>
        <begin position="170"/>
        <end position="253"/>
    </location>
</feature>
<feature type="transmembrane region" description="Helical" evidence="11">
    <location>
        <begin position="373"/>
        <end position="393"/>
    </location>
</feature>
<comment type="subcellular location">
    <subcellularLocation>
        <location evidence="1">Cell membrane</location>
        <topology evidence="1">Multi-pass membrane protein</topology>
    </subcellularLocation>
</comment>